<evidence type="ECO:0000313" key="9">
    <source>
        <dbReference type="EMBL" id="GGA24147.1"/>
    </source>
</evidence>
<evidence type="ECO:0000313" key="10">
    <source>
        <dbReference type="Proteomes" id="UP000628017"/>
    </source>
</evidence>
<gene>
    <name evidence="9" type="primary">glnE</name>
    <name evidence="9" type="ORF">GCM10011498_26420</name>
</gene>
<dbReference type="InterPro" id="IPR013546">
    <property type="entry name" value="PII_UdlTrfase/GS_AdlTrfase"/>
</dbReference>
<feature type="domain" description="Glutamate-ammonia ligase adenylyltransferase repeated" evidence="7">
    <location>
        <begin position="530"/>
        <end position="765"/>
    </location>
</feature>
<organism evidence="9 10">
    <name type="scientific">Neptunicoccus cionae</name>
    <dbReference type="NCBI Taxonomy" id="2035344"/>
    <lineage>
        <taxon>Bacteria</taxon>
        <taxon>Pseudomonadati</taxon>
        <taxon>Pseudomonadota</taxon>
        <taxon>Alphaproteobacteria</taxon>
        <taxon>Rhodobacterales</taxon>
        <taxon>Paracoccaceae</taxon>
        <taxon>Neptunicoccus</taxon>
    </lineage>
</organism>
<dbReference type="InterPro" id="IPR043519">
    <property type="entry name" value="NT_sf"/>
</dbReference>
<keyword evidence="10" id="KW-1185">Reference proteome</keyword>
<protein>
    <submittedName>
        <fullName evidence="9">Glutamate-ammonia-ligase adenylyltransferase</fullName>
    </submittedName>
</protein>
<dbReference type="Gene3D" id="1.20.120.330">
    <property type="entry name" value="Nucleotidyltransferases domain 2"/>
    <property type="match status" value="2"/>
</dbReference>
<dbReference type="GO" id="GO:0005524">
    <property type="term" value="F:ATP binding"/>
    <property type="evidence" value="ECO:0007669"/>
    <property type="project" value="UniProtKB-KW"/>
</dbReference>
<keyword evidence="4" id="KW-0067">ATP-binding</keyword>
<sequence length="920" mass="101212">MTLETQLKSAPVPYNPELAVEARERFNAHSALTGNLVAGMAGSSGYLRGLLQREADWFEGALGQEPEACFEALLSAIDPEDGANLGAALRIAKRRVALLLAACDLGGVWTLEQVTHHLTRFADFATDTALRSQIATMIARKKLPGCGPDDIADCAGIAVLAMGKMGAYELNYSSDIDLIVLFDDERHSDDTIDDVRMAFQRATRNMAKMLSEVTAEGYVFRTDLRLRPNPSVTPVCVPMDAAERYYESEGRTWERAAFIKARPCAGDMKAGAAFLQRIAPFVWRRHLDFAAIQDAHDMRLRIREHKGLGGPIEISGHDMKLGRGGIREIEFFAQTQQLIAGGRDAELRCSGTLDALAGLAQKGWVPDEVAENLTAAYRAHRTTEHRIQMLRDAQTHVMPTNEEGLAQVANLSGWSDVDGFLADQTARLQGVHDRIETLYNPVSNGEDGNEVVALDPALREQMDSWAALPALRSRRSVQIFERLRPEIERRIAGVKWPEFTLRQLDSFIRRLPAGVQLFSLFEANPQILDLLLDICSTAPGLAQYLARNTGVFDAVLSGAFFGDLPDADGYVKGAQAALNGVTDYEDALNTARRWQKEQHFRIGVLMLRRLAGLEEVERAYSDLATAVLRVLMPWIEADIIRRYGRFDQQSVSILAMGKLGSRQMTSSSDLDLILLYDVEGDMSDGRKGLSAPQYFARLTQAMIMALSSPMAEGELYEVDMRLRPSGRQGPVATSINGFAAYQRDEAWTWEHLALTRGRVVAGDSAKVDAVRDTVISKERRPELVREDVAAMRARLAAAKGSRASVWEVKDIAGGILDIELIAQMVALLEGSDTRDPRDQLSAAKDGEVAALADVHRLLCTVQQAQRLVIEGRFDPDKLGTDGMGFVVGFAGFESAEALESEILTQCSHAEAVIARILTPE</sequence>
<dbReference type="InterPro" id="IPR023057">
    <property type="entry name" value="GlnE"/>
</dbReference>
<evidence type="ECO:0000256" key="4">
    <source>
        <dbReference type="ARBA" id="ARBA00022840"/>
    </source>
</evidence>
<dbReference type="Pfam" id="PF03710">
    <property type="entry name" value="GlnE"/>
    <property type="match status" value="2"/>
</dbReference>
<evidence type="ECO:0000259" key="7">
    <source>
        <dbReference type="Pfam" id="PF03710"/>
    </source>
</evidence>
<dbReference type="SUPFAM" id="SSF81593">
    <property type="entry name" value="Nucleotidyltransferase substrate binding subunit/domain"/>
    <property type="match status" value="2"/>
</dbReference>
<evidence type="ECO:0000256" key="1">
    <source>
        <dbReference type="ARBA" id="ARBA00022679"/>
    </source>
</evidence>
<feature type="domain" description="PII-uridylyltransferase/Glutamine-synthetase adenylyltransferase" evidence="8">
    <location>
        <begin position="298"/>
        <end position="434"/>
    </location>
</feature>
<evidence type="ECO:0000256" key="3">
    <source>
        <dbReference type="ARBA" id="ARBA00022741"/>
    </source>
</evidence>
<dbReference type="InterPro" id="IPR005190">
    <property type="entry name" value="GlnE_rpt_dom"/>
</dbReference>
<proteinExistence type="predicted"/>
<dbReference type="Pfam" id="PF08335">
    <property type="entry name" value="GlnD_UR_UTase"/>
    <property type="match status" value="1"/>
</dbReference>
<dbReference type="RefSeq" id="WP_188676100.1">
    <property type="nucleotide sequence ID" value="NZ_BMKA01000003.1"/>
</dbReference>
<dbReference type="PANTHER" id="PTHR30621">
    <property type="entry name" value="GLUTAMINE SYNTHETASE ADENYLYLTRANSFERASE"/>
    <property type="match status" value="1"/>
</dbReference>
<dbReference type="CDD" id="cd05401">
    <property type="entry name" value="NT_GlnE_GlnD_like"/>
    <property type="match status" value="2"/>
</dbReference>
<keyword evidence="2 9" id="KW-0548">Nucleotidyltransferase</keyword>
<comment type="caution">
    <text evidence="9">The sequence shown here is derived from an EMBL/GenBank/DDBJ whole genome shotgun (WGS) entry which is preliminary data.</text>
</comment>
<name>A0A916VR39_9RHOB</name>
<dbReference type="Gene3D" id="3.30.460.10">
    <property type="entry name" value="Beta Polymerase, domain 2"/>
    <property type="match status" value="2"/>
</dbReference>
<reference evidence="9" key="2">
    <citation type="submission" date="2020-09" db="EMBL/GenBank/DDBJ databases">
        <authorList>
            <person name="Sun Q."/>
            <person name="Zhou Y."/>
        </authorList>
    </citation>
    <scope>NUCLEOTIDE SEQUENCE</scope>
    <source>
        <strain evidence="9">CGMCC 1.15880</strain>
    </source>
</reference>
<dbReference type="SUPFAM" id="SSF81301">
    <property type="entry name" value="Nucleotidyltransferase"/>
    <property type="match status" value="2"/>
</dbReference>
<feature type="domain" description="Glutamate-ammonia ligase adenylyltransferase repeated" evidence="7">
    <location>
        <begin position="71"/>
        <end position="276"/>
    </location>
</feature>
<accession>A0A916VR39</accession>
<evidence type="ECO:0000256" key="6">
    <source>
        <dbReference type="ARBA" id="ARBA00023268"/>
    </source>
</evidence>
<dbReference type="GO" id="GO:0000820">
    <property type="term" value="P:regulation of glutamine family amino acid metabolic process"/>
    <property type="evidence" value="ECO:0007669"/>
    <property type="project" value="TreeGrafter"/>
</dbReference>
<dbReference type="Proteomes" id="UP000628017">
    <property type="component" value="Unassembled WGS sequence"/>
</dbReference>
<evidence type="ECO:0000259" key="8">
    <source>
        <dbReference type="Pfam" id="PF08335"/>
    </source>
</evidence>
<evidence type="ECO:0000256" key="5">
    <source>
        <dbReference type="ARBA" id="ARBA00022842"/>
    </source>
</evidence>
<keyword evidence="3" id="KW-0547">Nucleotide-binding</keyword>
<keyword evidence="6" id="KW-0511">Multifunctional enzyme</keyword>
<dbReference type="AlphaFoldDB" id="A0A916VR39"/>
<dbReference type="PANTHER" id="PTHR30621:SF0">
    <property type="entry name" value="BIFUNCTIONAL GLUTAMINE SYNTHETASE ADENYLYLTRANSFERASE_ADENYLYL-REMOVING ENZYME"/>
    <property type="match status" value="1"/>
</dbReference>
<keyword evidence="5" id="KW-0460">Magnesium</keyword>
<dbReference type="GO" id="GO:0005829">
    <property type="term" value="C:cytosol"/>
    <property type="evidence" value="ECO:0007669"/>
    <property type="project" value="TreeGrafter"/>
</dbReference>
<dbReference type="EMBL" id="BMKA01000003">
    <property type="protein sequence ID" value="GGA24147.1"/>
    <property type="molecule type" value="Genomic_DNA"/>
</dbReference>
<keyword evidence="1" id="KW-0808">Transferase</keyword>
<evidence type="ECO:0000256" key="2">
    <source>
        <dbReference type="ARBA" id="ARBA00022695"/>
    </source>
</evidence>
<dbReference type="GO" id="GO:0008882">
    <property type="term" value="F:[glutamate-ammonia-ligase] adenylyltransferase activity"/>
    <property type="evidence" value="ECO:0007669"/>
    <property type="project" value="InterPro"/>
</dbReference>
<reference evidence="9" key="1">
    <citation type="journal article" date="2014" name="Int. J. Syst. Evol. Microbiol.">
        <title>Complete genome sequence of Corynebacterium casei LMG S-19264T (=DSM 44701T), isolated from a smear-ripened cheese.</title>
        <authorList>
            <consortium name="US DOE Joint Genome Institute (JGI-PGF)"/>
            <person name="Walter F."/>
            <person name="Albersmeier A."/>
            <person name="Kalinowski J."/>
            <person name="Ruckert C."/>
        </authorList>
    </citation>
    <scope>NUCLEOTIDE SEQUENCE</scope>
    <source>
        <strain evidence="9">CGMCC 1.15880</strain>
    </source>
</reference>